<comment type="caution">
    <text evidence="3">The sequence shown here is derived from an EMBL/GenBank/DDBJ whole genome shotgun (WGS) entry which is preliminary data.</text>
</comment>
<dbReference type="InterPro" id="IPR013656">
    <property type="entry name" value="PAS_4"/>
</dbReference>
<dbReference type="PANTHER" id="PTHR43156:SF2">
    <property type="entry name" value="STAGE II SPORULATION PROTEIN E"/>
    <property type="match status" value="1"/>
</dbReference>
<evidence type="ECO:0000313" key="3">
    <source>
        <dbReference type="EMBL" id="GAA0360565.1"/>
    </source>
</evidence>
<dbReference type="InterPro" id="IPR052016">
    <property type="entry name" value="Bact_Sigma-Reg"/>
</dbReference>
<organism evidence="3 4">
    <name type="scientific">Actinoallomurus spadix</name>
    <dbReference type="NCBI Taxonomy" id="79912"/>
    <lineage>
        <taxon>Bacteria</taxon>
        <taxon>Bacillati</taxon>
        <taxon>Actinomycetota</taxon>
        <taxon>Actinomycetes</taxon>
        <taxon>Streptosporangiales</taxon>
        <taxon>Thermomonosporaceae</taxon>
        <taxon>Actinoallomurus</taxon>
    </lineage>
</organism>
<dbReference type="Gene3D" id="3.60.40.10">
    <property type="entry name" value="PPM-type phosphatase domain"/>
    <property type="match status" value="1"/>
</dbReference>
<dbReference type="CDD" id="cd00130">
    <property type="entry name" value="PAS"/>
    <property type="match status" value="1"/>
</dbReference>
<dbReference type="Gene3D" id="3.30.450.20">
    <property type="entry name" value="PAS domain"/>
    <property type="match status" value="1"/>
</dbReference>
<dbReference type="InterPro" id="IPR003018">
    <property type="entry name" value="GAF"/>
</dbReference>
<dbReference type="Gene3D" id="3.30.450.40">
    <property type="match status" value="2"/>
</dbReference>
<dbReference type="Proteomes" id="UP001501822">
    <property type="component" value="Unassembled WGS sequence"/>
</dbReference>
<feature type="domain" description="PAS" evidence="2">
    <location>
        <begin position="214"/>
        <end position="249"/>
    </location>
</feature>
<dbReference type="PANTHER" id="PTHR43156">
    <property type="entry name" value="STAGE II SPORULATION PROTEIN E-RELATED"/>
    <property type="match status" value="1"/>
</dbReference>
<dbReference type="InterPro" id="IPR000014">
    <property type="entry name" value="PAS"/>
</dbReference>
<sequence>MTLLDVSSLYGEFLQVGFEGPARRTMTECGDEIDAAESLDRALDGELAAMVRRTGAATGSVYLCSDGRRDLRLAAICGVPEALIAPWERMPLDRSCPLWDAVREDRLVWVSGQGDMVRLYPRHAAAMPYRYALAALPLHGTRGLWGALVMTWPAEHPAPLDHRERAGIEAGAGRITRSLDDAGPPPCLPDRPRIVSIQPDEPRPPPLAAVDFAERLPEGGLTLDLDGRITFVTTTAAVLLGRDAEDLLGTRPWESLPWLDNPIYKDRYRTAVISREPVRYTVLRPPDVWLDLKLYPDAGGISVRVIRSDTKAGRPGGHRPADAAPAAPWADTDRIGRLYELVHLAAALTEAVGVRDVVNLVADQVLPAFGAQGMLISVAEGGRFKIIGHCGYPSQAIERFDGVSVDIIDNPAALSVASGAPRFFADPAEISAVYPEGPGVGGKQAWAFLPLIVSGRPVGCCVISYDEPHTFSPDERAVLTSLAGLIAQAFDRARLYDTKNDLAHGLQQALLPHSLPRIAGLDVAARYLPATHGMEIGGDFYDLVRLDDTTAAAVIGDVQGHNVNAAALMGQVRTAVHAYAAAGASPDEVLGHADQILNDLGTDLFVSCLYAQIDLAGDEVALASAGHPQPILCCRPGQPPAAQPLEVEPGPLLGIGDSAWFPVTMAPMHRGTTLLLYTDGLVEVPGIDLTESTAALARRLSDAADLPLDDLVDELIRTRTIGRHTDDIAVLLLRRT</sequence>
<dbReference type="Pfam" id="PF13185">
    <property type="entry name" value="GAF_2"/>
    <property type="match status" value="1"/>
</dbReference>
<evidence type="ECO:0000313" key="4">
    <source>
        <dbReference type="Proteomes" id="UP001501822"/>
    </source>
</evidence>
<evidence type="ECO:0000256" key="1">
    <source>
        <dbReference type="ARBA" id="ARBA00022801"/>
    </source>
</evidence>
<accession>A0ABN0XCA9</accession>
<dbReference type="SUPFAM" id="SSF81606">
    <property type="entry name" value="PP2C-like"/>
    <property type="match status" value="1"/>
</dbReference>
<dbReference type="InterPro" id="IPR029016">
    <property type="entry name" value="GAF-like_dom_sf"/>
</dbReference>
<dbReference type="InterPro" id="IPR036457">
    <property type="entry name" value="PPM-type-like_dom_sf"/>
</dbReference>
<gene>
    <name evidence="3" type="ORF">GCM10010151_58000</name>
</gene>
<dbReference type="InterPro" id="IPR001932">
    <property type="entry name" value="PPM-type_phosphatase-like_dom"/>
</dbReference>
<dbReference type="Pfam" id="PF01590">
    <property type="entry name" value="GAF"/>
    <property type="match status" value="1"/>
</dbReference>
<dbReference type="Pfam" id="PF08448">
    <property type="entry name" value="PAS_4"/>
    <property type="match status" value="1"/>
</dbReference>
<evidence type="ECO:0000259" key="2">
    <source>
        <dbReference type="PROSITE" id="PS50112"/>
    </source>
</evidence>
<keyword evidence="4" id="KW-1185">Reference proteome</keyword>
<dbReference type="Pfam" id="PF07228">
    <property type="entry name" value="SpoIIE"/>
    <property type="match status" value="1"/>
</dbReference>
<name>A0ABN0XCA9_9ACTN</name>
<dbReference type="SUPFAM" id="SSF55781">
    <property type="entry name" value="GAF domain-like"/>
    <property type="match status" value="2"/>
</dbReference>
<reference evidence="3 4" key="1">
    <citation type="journal article" date="2019" name="Int. J. Syst. Evol. Microbiol.">
        <title>The Global Catalogue of Microorganisms (GCM) 10K type strain sequencing project: providing services to taxonomists for standard genome sequencing and annotation.</title>
        <authorList>
            <consortium name="The Broad Institute Genomics Platform"/>
            <consortium name="The Broad Institute Genome Sequencing Center for Infectious Disease"/>
            <person name="Wu L."/>
            <person name="Ma J."/>
        </authorList>
    </citation>
    <scope>NUCLEOTIDE SEQUENCE [LARGE SCALE GENOMIC DNA]</scope>
    <source>
        <strain evidence="3 4">JCM 3146</strain>
    </source>
</reference>
<dbReference type="InterPro" id="IPR035965">
    <property type="entry name" value="PAS-like_dom_sf"/>
</dbReference>
<dbReference type="SUPFAM" id="SSF55785">
    <property type="entry name" value="PYP-like sensor domain (PAS domain)"/>
    <property type="match status" value="1"/>
</dbReference>
<dbReference type="PROSITE" id="PS50112">
    <property type="entry name" value="PAS"/>
    <property type="match status" value="1"/>
</dbReference>
<protein>
    <submittedName>
        <fullName evidence="3">SpoIIE family protein phosphatase</fullName>
    </submittedName>
</protein>
<proteinExistence type="predicted"/>
<keyword evidence="1" id="KW-0378">Hydrolase</keyword>
<dbReference type="SMART" id="SM00331">
    <property type="entry name" value="PP2C_SIG"/>
    <property type="match status" value="1"/>
</dbReference>
<dbReference type="EMBL" id="BAAABM010000054">
    <property type="protein sequence ID" value="GAA0360565.1"/>
    <property type="molecule type" value="Genomic_DNA"/>
</dbReference>